<feature type="signal peptide" evidence="1">
    <location>
        <begin position="1"/>
        <end position="34"/>
    </location>
</feature>
<evidence type="ECO:0000313" key="3">
    <source>
        <dbReference type="EMBL" id="MEF2114327.1"/>
    </source>
</evidence>
<feature type="chain" id="PRO_5047496019" evidence="1">
    <location>
        <begin position="35"/>
        <end position="291"/>
    </location>
</feature>
<comment type="caution">
    <text evidence="3">The sequence shown here is derived from an EMBL/GenBank/DDBJ whole genome shotgun (WGS) entry which is preliminary data.</text>
</comment>
<keyword evidence="4" id="KW-1185">Reference proteome</keyword>
<dbReference type="Proteomes" id="UP001498469">
    <property type="component" value="Unassembled WGS sequence"/>
</dbReference>
<dbReference type="EMBL" id="JAZHFS010000021">
    <property type="protein sequence ID" value="MEF2114327.1"/>
    <property type="molecule type" value="Genomic_DNA"/>
</dbReference>
<organism evidence="3 4">
    <name type="scientific">Clostridium frigoriphilum</name>
    <dbReference type="NCBI Taxonomy" id="443253"/>
    <lineage>
        <taxon>Bacteria</taxon>
        <taxon>Bacillati</taxon>
        <taxon>Bacillota</taxon>
        <taxon>Clostridia</taxon>
        <taxon>Eubacteriales</taxon>
        <taxon>Clostridiaceae</taxon>
        <taxon>Clostridium</taxon>
    </lineage>
</organism>
<evidence type="ECO:0000313" key="4">
    <source>
        <dbReference type="Proteomes" id="UP001498469"/>
    </source>
</evidence>
<sequence length="291" mass="31710">MLNGIINSNWKDIFKKVFLGIALYMLFMTSMVYAADNTQVLPSQNISTSKMSWNISFWSAYDKTSVNSSTLYLVQDSTGAKLSCTYSFLDATTVVITSVSRLKFNAVYSIIVNAGVKSAATGEYLSVPTRKTYNVTQNLVIDAALASNDVSVVQNNQPVLPSTVDVLYKDGSIGKEPVTWGAVNTSTAGVKKVTGRINGLTITTSINVNVTVVDYVKDITLDYYSLLDIYSVNVEADSSVARMSLNGVDMYYNGNNNFQLSTLLTKGSTVTFNAYNATNKLLGFKKYVVGQ</sequence>
<evidence type="ECO:0000256" key="1">
    <source>
        <dbReference type="SAM" id="SignalP"/>
    </source>
</evidence>
<accession>A0ABU7USE5</accession>
<evidence type="ECO:0000259" key="2">
    <source>
        <dbReference type="Pfam" id="PF07532"/>
    </source>
</evidence>
<reference evidence="3 4" key="1">
    <citation type="submission" date="2023-11" db="EMBL/GenBank/DDBJ databases">
        <title>Draft genome sequence of a psychrophilic Clostridium strain from permafrost water brine.</title>
        <authorList>
            <person name="Shcherbakova V.A."/>
            <person name="Trubitsyn V.E."/>
            <person name="Zakharyuk A.G."/>
        </authorList>
    </citation>
    <scope>NUCLEOTIDE SEQUENCE [LARGE SCALE GENOMIC DNA]</scope>
    <source>
        <strain evidence="3 4">14F</strain>
    </source>
</reference>
<gene>
    <name evidence="3" type="ORF">SJI18_18685</name>
</gene>
<name>A0ABU7USE5_9CLOT</name>
<dbReference type="RefSeq" id="WP_216253845.1">
    <property type="nucleotide sequence ID" value="NZ_JAZHFS010000021.1"/>
</dbReference>
<proteinExistence type="predicted"/>
<dbReference type="InterPro" id="IPR011081">
    <property type="entry name" value="Big_4"/>
</dbReference>
<keyword evidence="1" id="KW-0732">Signal</keyword>
<protein>
    <submittedName>
        <fullName evidence="3">Ig-like domain-containing protein</fullName>
    </submittedName>
</protein>
<dbReference type="Pfam" id="PF07532">
    <property type="entry name" value="Big_4"/>
    <property type="match status" value="1"/>
</dbReference>
<feature type="domain" description="Bacterial Ig-like" evidence="2">
    <location>
        <begin position="150"/>
        <end position="199"/>
    </location>
</feature>